<reference evidence="1 2" key="1">
    <citation type="submission" date="2013-11" db="EMBL/GenBank/DDBJ databases">
        <title>Genome sequencing of Stegodyphus mimosarum.</title>
        <authorList>
            <person name="Bechsgaard J."/>
        </authorList>
    </citation>
    <scope>NUCLEOTIDE SEQUENCE [LARGE SCALE GENOMIC DNA]</scope>
</reference>
<name>A0A087TDR6_STEMI</name>
<proteinExistence type="predicted"/>
<dbReference type="Proteomes" id="UP000054359">
    <property type="component" value="Unassembled WGS sequence"/>
</dbReference>
<protein>
    <submittedName>
        <fullName evidence="1">Uncharacterized protein</fullName>
    </submittedName>
</protein>
<dbReference type="EMBL" id="KK114764">
    <property type="protein sequence ID" value="KFM63255.1"/>
    <property type="molecule type" value="Genomic_DNA"/>
</dbReference>
<evidence type="ECO:0000313" key="1">
    <source>
        <dbReference type="EMBL" id="KFM63255.1"/>
    </source>
</evidence>
<organism evidence="1 2">
    <name type="scientific">Stegodyphus mimosarum</name>
    <name type="common">African social velvet spider</name>
    <dbReference type="NCBI Taxonomy" id="407821"/>
    <lineage>
        <taxon>Eukaryota</taxon>
        <taxon>Metazoa</taxon>
        <taxon>Ecdysozoa</taxon>
        <taxon>Arthropoda</taxon>
        <taxon>Chelicerata</taxon>
        <taxon>Arachnida</taxon>
        <taxon>Araneae</taxon>
        <taxon>Araneomorphae</taxon>
        <taxon>Entelegynae</taxon>
        <taxon>Eresoidea</taxon>
        <taxon>Eresidae</taxon>
        <taxon>Stegodyphus</taxon>
    </lineage>
</organism>
<accession>A0A087TDR6</accession>
<dbReference type="PROSITE" id="PS51257">
    <property type="entry name" value="PROKAR_LIPOPROTEIN"/>
    <property type="match status" value="1"/>
</dbReference>
<feature type="non-terminal residue" evidence="1">
    <location>
        <position position="55"/>
    </location>
</feature>
<sequence>MPFKMTVATLSSISLFSCLCSKHGKVNTVIGPPAVHLRYSIGIVALFMASVEVVN</sequence>
<keyword evidence="2" id="KW-1185">Reference proteome</keyword>
<gene>
    <name evidence="1" type="ORF">X975_10014</name>
</gene>
<dbReference type="AlphaFoldDB" id="A0A087TDR6"/>
<evidence type="ECO:0000313" key="2">
    <source>
        <dbReference type="Proteomes" id="UP000054359"/>
    </source>
</evidence>